<dbReference type="PROSITE" id="PS00455">
    <property type="entry name" value="AMP_BINDING"/>
    <property type="match status" value="1"/>
</dbReference>
<evidence type="ECO:0000256" key="1">
    <source>
        <dbReference type="ARBA" id="ARBA00006432"/>
    </source>
</evidence>
<dbReference type="InterPro" id="IPR045851">
    <property type="entry name" value="AMP-bd_C_sf"/>
</dbReference>
<dbReference type="RefSeq" id="WP_302125089.1">
    <property type="nucleotide sequence ID" value="NZ_CP129968.2"/>
</dbReference>
<sequence length="369" mass="41508">MSINPLQNITIQLHEQKYNLDQFLNIKTFQEDHILSSINFINDLLSDKPTIVQKTSGSTGAPKAINIYKSQIEASAKSTLKTLSIHIGDNALLCINPDFIGGKMMIARALIGGLNLFIAPVKGNPLKDFNKDIKIDFFSFVPYQLDKIIDETAENIKFLDQSKAIILGGAPVSESLSEKIKNKFKNTNVYSTYGMTETVSHVALKKINSFEKEVFQALEGVSFSTDEKSRLIIHAKNISGIDALKTNDVVKLHSTTSFEWLGRHDFVINSGGIKIHPEQLEQKILKIFSDYNISNNFFIYGKEDEMLGETVNLLLEGEIDITRIRLLLIDNIEKYHQPKSIQSIPKFIETPSGKLNRNESIKLALDYNL</sequence>
<dbReference type="PANTHER" id="PTHR43201:SF8">
    <property type="entry name" value="ACYL-COA SYNTHETASE FAMILY MEMBER 3"/>
    <property type="match status" value="1"/>
</dbReference>
<dbReference type="SUPFAM" id="SSF56801">
    <property type="entry name" value="Acetyl-CoA synthetase-like"/>
    <property type="match status" value="1"/>
</dbReference>
<gene>
    <name evidence="3" type="ORF">QYS47_26160</name>
</gene>
<dbReference type="Proteomes" id="UP001232019">
    <property type="component" value="Chromosome"/>
</dbReference>
<feature type="domain" description="AMP-dependent synthetase/ligase" evidence="2">
    <location>
        <begin position="45"/>
        <end position="204"/>
    </location>
</feature>
<name>A0AA49GEG1_9BACT</name>
<organism evidence="3">
    <name type="scientific">Marivirga arenosa</name>
    <dbReference type="NCBI Taxonomy" id="3059076"/>
    <lineage>
        <taxon>Bacteria</taxon>
        <taxon>Pseudomonadati</taxon>
        <taxon>Bacteroidota</taxon>
        <taxon>Cytophagia</taxon>
        <taxon>Cytophagales</taxon>
        <taxon>Marivirgaceae</taxon>
        <taxon>Marivirga</taxon>
    </lineage>
</organism>
<protein>
    <submittedName>
        <fullName evidence="3">AMP-binding protein</fullName>
    </submittedName>
</protein>
<evidence type="ECO:0000313" key="3">
    <source>
        <dbReference type="EMBL" id="WKK80569.1"/>
    </source>
</evidence>
<dbReference type="AlphaFoldDB" id="A0AA49GEG1"/>
<evidence type="ECO:0000259" key="2">
    <source>
        <dbReference type="Pfam" id="PF00501"/>
    </source>
</evidence>
<accession>A0AA49GEG1</accession>
<dbReference type="Gene3D" id="3.40.50.12780">
    <property type="entry name" value="N-terminal domain of ligase-like"/>
    <property type="match status" value="1"/>
</dbReference>
<dbReference type="GO" id="GO:0031956">
    <property type="term" value="F:medium-chain fatty acid-CoA ligase activity"/>
    <property type="evidence" value="ECO:0007669"/>
    <property type="project" value="TreeGrafter"/>
</dbReference>
<proteinExistence type="inferred from homology"/>
<dbReference type="KEGG" id="marp:QYS47_26160"/>
<dbReference type="PANTHER" id="PTHR43201">
    <property type="entry name" value="ACYL-COA SYNTHETASE"/>
    <property type="match status" value="1"/>
</dbReference>
<dbReference type="InterPro" id="IPR000873">
    <property type="entry name" value="AMP-dep_synth/lig_dom"/>
</dbReference>
<dbReference type="GO" id="GO:0006631">
    <property type="term" value="P:fatty acid metabolic process"/>
    <property type="evidence" value="ECO:0007669"/>
    <property type="project" value="TreeGrafter"/>
</dbReference>
<reference evidence="3" key="1">
    <citation type="submission" date="2023-08" db="EMBL/GenBank/DDBJ databases">
        <title>Comparative genomics and taxonomic characterization of three novel marine species of genus Marivirga.</title>
        <authorList>
            <person name="Muhammad N."/>
            <person name="Kim S.-G."/>
        </authorList>
    </citation>
    <scope>NUCLEOTIDE SEQUENCE</scope>
    <source>
        <strain evidence="3">BKB1-2</strain>
    </source>
</reference>
<dbReference type="InterPro" id="IPR020845">
    <property type="entry name" value="AMP-binding_CS"/>
</dbReference>
<dbReference type="Pfam" id="PF00501">
    <property type="entry name" value="AMP-binding"/>
    <property type="match status" value="1"/>
</dbReference>
<dbReference type="InterPro" id="IPR042099">
    <property type="entry name" value="ANL_N_sf"/>
</dbReference>
<dbReference type="Gene3D" id="3.30.300.30">
    <property type="match status" value="1"/>
</dbReference>
<comment type="similarity">
    <text evidence="1">Belongs to the ATP-dependent AMP-binding enzyme family.</text>
</comment>
<dbReference type="EMBL" id="CP129968">
    <property type="protein sequence ID" value="WKK80569.1"/>
    <property type="molecule type" value="Genomic_DNA"/>
</dbReference>